<dbReference type="InterPro" id="IPR051598">
    <property type="entry name" value="TSUP/Inactive_protease-like"/>
</dbReference>
<evidence type="ECO:0000256" key="4">
    <source>
        <dbReference type="ARBA" id="ARBA00023136"/>
    </source>
</evidence>
<dbReference type="eggNOG" id="COG0730">
    <property type="taxonomic scope" value="Bacteria"/>
</dbReference>
<evidence type="ECO:0000256" key="2">
    <source>
        <dbReference type="ARBA" id="ARBA00022692"/>
    </source>
</evidence>
<organism evidence="6 7">
    <name type="scientific">Solidesulfovibrio fructosivorans JJ]</name>
    <dbReference type="NCBI Taxonomy" id="596151"/>
    <lineage>
        <taxon>Bacteria</taxon>
        <taxon>Pseudomonadati</taxon>
        <taxon>Thermodesulfobacteriota</taxon>
        <taxon>Desulfovibrionia</taxon>
        <taxon>Desulfovibrionales</taxon>
        <taxon>Desulfovibrionaceae</taxon>
        <taxon>Solidesulfovibrio</taxon>
    </lineage>
</organism>
<evidence type="ECO:0000256" key="3">
    <source>
        <dbReference type="ARBA" id="ARBA00022989"/>
    </source>
</evidence>
<evidence type="ECO:0000313" key="7">
    <source>
        <dbReference type="Proteomes" id="UP000006250"/>
    </source>
</evidence>
<keyword evidence="2 5" id="KW-0812">Transmembrane</keyword>
<evidence type="ECO:0000313" key="6">
    <source>
        <dbReference type="EMBL" id="EFL52071.1"/>
    </source>
</evidence>
<protein>
    <recommendedName>
        <fullName evidence="5">Probable membrane transporter protein</fullName>
    </recommendedName>
</protein>
<dbReference type="Proteomes" id="UP000006250">
    <property type="component" value="Unassembled WGS sequence"/>
</dbReference>
<feature type="transmembrane region" description="Helical" evidence="5">
    <location>
        <begin position="229"/>
        <end position="247"/>
    </location>
</feature>
<dbReference type="AlphaFoldDB" id="E1JUE1"/>
<dbReference type="PANTHER" id="PTHR43701:SF2">
    <property type="entry name" value="MEMBRANE TRANSPORTER PROTEIN YJNA-RELATED"/>
    <property type="match status" value="1"/>
</dbReference>
<proteinExistence type="inferred from homology"/>
<feature type="transmembrane region" description="Helical" evidence="5">
    <location>
        <begin position="12"/>
        <end position="41"/>
    </location>
</feature>
<feature type="transmembrane region" description="Helical" evidence="5">
    <location>
        <begin position="47"/>
        <end position="68"/>
    </location>
</feature>
<feature type="transmembrane region" description="Helical" evidence="5">
    <location>
        <begin position="104"/>
        <end position="122"/>
    </location>
</feature>
<comment type="similarity">
    <text evidence="5">Belongs to the 4-toluene sulfonate uptake permease (TSUP) (TC 2.A.102) family.</text>
</comment>
<reference evidence="6 7" key="1">
    <citation type="submission" date="2010-08" db="EMBL/GenBank/DDBJ databases">
        <title>The draft genome of Desulfovibrio fructosovorans JJ.</title>
        <authorList>
            <consortium name="US DOE Joint Genome Institute (JGI-PGF)"/>
            <person name="Lucas S."/>
            <person name="Copeland A."/>
            <person name="Lapidus A."/>
            <person name="Cheng J.-F."/>
            <person name="Bruce D."/>
            <person name="Goodwin L."/>
            <person name="Pitluck S."/>
            <person name="Land M.L."/>
            <person name="Hauser L."/>
            <person name="Chang Y.-J."/>
            <person name="Jeffries C."/>
            <person name="Wall J.D."/>
            <person name="Stahl D.A."/>
            <person name="Arkin A.P."/>
            <person name="Dehal P."/>
            <person name="Stolyar S.M."/>
            <person name="Hazen T.C."/>
            <person name="Woyke T.J."/>
        </authorList>
    </citation>
    <scope>NUCLEOTIDE SEQUENCE [LARGE SCALE GENOMIC DNA]</scope>
    <source>
        <strain evidence="6 7">JJ</strain>
    </source>
</reference>
<comment type="caution">
    <text evidence="6">The sequence shown here is derived from an EMBL/GenBank/DDBJ whole genome shotgun (WGS) entry which is preliminary data.</text>
</comment>
<dbReference type="RefSeq" id="WP_005992133.1">
    <property type="nucleotide sequence ID" value="NZ_AECZ01000006.1"/>
</dbReference>
<dbReference type="PANTHER" id="PTHR43701">
    <property type="entry name" value="MEMBRANE TRANSPORTER PROTEIN MJ0441-RELATED"/>
    <property type="match status" value="1"/>
</dbReference>
<sequence length="274" mass="28840">MSPALLHDFGFILLGLGVGAYGTLIGAGGGFVLMPVLLLLYPHDSPSLLTSISLAVVFFNAASGAQAYGRQGRIDYKSGLVFALAAVPGAVIGALSSNWVPRRVFDVIFGVILVAGALFLMVRRNGAASPARGKPGLTHRRIVEHDGVVHEYDFRLRTGIIISLFVGYLSSFLGIGGGIIHVPALVYILSFPVHVATATSHFILAIMALAGTLTHVATGVFVQGVHRTIYLALGAMVGAQVGAQLSNHLKGRWIIQSLAVALVFVGARILYQAF</sequence>
<name>E1JUE1_SOLFR</name>
<feature type="transmembrane region" description="Helical" evidence="5">
    <location>
        <begin position="201"/>
        <end position="222"/>
    </location>
</feature>
<accession>E1JUE1</accession>
<keyword evidence="3 5" id="KW-1133">Transmembrane helix</keyword>
<dbReference type="STRING" id="596151.DesfrDRAFT_1240"/>
<comment type="subcellular location">
    <subcellularLocation>
        <location evidence="5">Cell membrane</location>
        <topology evidence="5">Multi-pass membrane protein</topology>
    </subcellularLocation>
    <subcellularLocation>
        <location evidence="1">Membrane</location>
        <topology evidence="1">Multi-pass membrane protein</topology>
    </subcellularLocation>
</comment>
<feature type="transmembrane region" description="Helical" evidence="5">
    <location>
        <begin position="80"/>
        <end position="98"/>
    </location>
</feature>
<keyword evidence="5" id="KW-1003">Cell membrane</keyword>
<dbReference type="OrthoDB" id="9780109at2"/>
<feature type="transmembrane region" description="Helical" evidence="5">
    <location>
        <begin position="160"/>
        <end position="189"/>
    </location>
</feature>
<dbReference type="InterPro" id="IPR002781">
    <property type="entry name" value="TM_pro_TauE-like"/>
</dbReference>
<evidence type="ECO:0000256" key="5">
    <source>
        <dbReference type="RuleBase" id="RU363041"/>
    </source>
</evidence>
<dbReference type="GO" id="GO:0005886">
    <property type="term" value="C:plasma membrane"/>
    <property type="evidence" value="ECO:0007669"/>
    <property type="project" value="UniProtKB-SubCell"/>
</dbReference>
<dbReference type="EMBL" id="AECZ01000006">
    <property type="protein sequence ID" value="EFL52071.1"/>
    <property type="molecule type" value="Genomic_DNA"/>
</dbReference>
<keyword evidence="4 5" id="KW-0472">Membrane</keyword>
<dbReference type="Pfam" id="PF01925">
    <property type="entry name" value="TauE"/>
    <property type="match status" value="1"/>
</dbReference>
<keyword evidence="7" id="KW-1185">Reference proteome</keyword>
<gene>
    <name evidence="6" type="ORF">DesfrDRAFT_1240</name>
</gene>
<evidence type="ECO:0000256" key="1">
    <source>
        <dbReference type="ARBA" id="ARBA00004141"/>
    </source>
</evidence>
<feature type="transmembrane region" description="Helical" evidence="5">
    <location>
        <begin position="253"/>
        <end position="271"/>
    </location>
</feature>